<feature type="non-terminal residue" evidence="1">
    <location>
        <position position="178"/>
    </location>
</feature>
<dbReference type="EMBL" id="CM055732">
    <property type="protein sequence ID" value="KAJ8012129.1"/>
    <property type="molecule type" value="Genomic_DNA"/>
</dbReference>
<name>A0ACC2H827_DALPE</name>
<accession>A0ACC2H827</accession>
<dbReference type="Proteomes" id="UP001157502">
    <property type="component" value="Chromosome 5"/>
</dbReference>
<reference evidence="1" key="1">
    <citation type="submission" date="2021-05" db="EMBL/GenBank/DDBJ databases">
        <authorList>
            <person name="Pan Q."/>
            <person name="Jouanno E."/>
            <person name="Zahm M."/>
            <person name="Klopp C."/>
            <person name="Cabau C."/>
            <person name="Louis A."/>
            <person name="Berthelot C."/>
            <person name="Parey E."/>
            <person name="Roest Crollius H."/>
            <person name="Montfort J."/>
            <person name="Robinson-Rechavi M."/>
            <person name="Bouchez O."/>
            <person name="Lampietro C."/>
            <person name="Lopez Roques C."/>
            <person name="Donnadieu C."/>
            <person name="Postlethwait J."/>
            <person name="Bobe J."/>
            <person name="Dillon D."/>
            <person name="Chandos A."/>
            <person name="von Hippel F."/>
            <person name="Guiguen Y."/>
        </authorList>
    </citation>
    <scope>NUCLEOTIDE SEQUENCE</scope>
    <source>
        <strain evidence="1">YG-Jan2019</strain>
    </source>
</reference>
<comment type="caution">
    <text evidence="1">The sequence shown here is derived from an EMBL/GenBank/DDBJ whole genome shotgun (WGS) entry which is preliminary data.</text>
</comment>
<proteinExistence type="predicted"/>
<protein>
    <submittedName>
        <fullName evidence="1">Uncharacterized protein</fullName>
    </submittedName>
</protein>
<sequence>MCFGENAVYATAVDGDSFPNGAPFLFKVIQDDTSQKWTVENINATTVLLRDHAHLWSGFYKVVLQITDQQGKACATVQTLNVAVCTCHATNKMCLPRQTSTYVTLGASAILLLLLGLLLLLLVPLLLLVCLCGGAAAIGDFKAIPMDSKGGLIAYYTEGQGEDKEVPLMLHPLVSDDV</sequence>
<keyword evidence="2" id="KW-1185">Reference proteome</keyword>
<evidence type="ECO:0000313" key="2">
    <source>
        <dbReference type="Proteomes" id="UP001157502"/>
    </source>
</evidence>
<evidence type="ECO:0000313" key="1">
    <source>
        <dbReference type="EMBL" id="KAJ8012129.1"/>
    </source>
</evidence>
<gene>
    <name evidence="1" type="ORF">DPEC_G00065470</name>
</gene>
<organism evidence="1 2">
    <name type="scientific">Dallia pectoralis</name>
    <name type="common">Alaska blackfish</name>
    <dbReference type="NCBI Taxonomy" id="75939"/>
    <lineage>
        <taxon>Eukaryota</taxon>
        <taxon>Metazoa</taxon>
        <taxon>Chordata</taxon>
        <taxon>Craniata</taxon>
        <taxon>Vertebrata</taxon>
        <taxon>Euteleostomi</taxon>
        <taxon>Actinopterygii</taxon>
        <taxon>Neopterygii</taxon>
        <taxon>Teleostei</taxon>
        <taxon>Protacanthopterygii</taxon>
        <taxon>Esociformes</taxon>
        <taxon>Umbridae</taxon>
        <taxon>Dallia</taxon>
    </lineage>
</organism>